<dbReference type="InterPro" id="IPR007541">
    <property type="entry name" value="Uncharacterised_BSP"/>
</dbReference>
<gene>
    <name evidence="2" type="ORF">SAMN05216464_101246</name>
</gene>
<dbReference type="Pfam" id="PF04450">
    <property type="entry name" value="BSP"/>
    <property type="match status" value="1"/>
</dbReference>
<protein>
    <submittedName>
        <fullName evidence="2">Peptidase</fullName>
    </submittedName>
</protein>
<dbReference type="PANTHER" id="PTHR33321">
    <property type="match status" value="1"/>
</dbReference>
<dbReference type="OrthoDB" id="211588at2"/>
<evidence type="ECO:0000313" key="2">
    <source>
        <dbReference type="EMBL" id="SDD26512.1"/>
    </source>
</evidence>
<feature type="signal peptide" evidence="1">
    <location>
        <begin position="1"/>
        <end position="21"/>
    </location>
</feature>
<dbReference type="EMBL" id="FNAI01000001">
    <property type="protein sequence ID" value="SDD26512.1"/>
    <property type="molecule type" value="Genomic_DNA"/>
</dbReference>
<keyword evidence="1" id="KW-0732">Signal</keyword>
<dbReference type="STRING" id="1391627.SAMN05216464_101246"/>
<dbReference type="Proteomes" id="UP000199072">
    <property type="component" value="Unassembled WGS sequence"/>
</dbReference>
<evidence type="ECO:0000256" key="1">
    <source>
        <dbReference type="SAM" id="SignalP"/>
    </source>
</evidence>
<organism evidence="2 3">
    <name type="scientific">Mucilaginibacter pineti</name>
    <dbReference type="NCBI Taxonomy" id="1391627"/>
    <lineage>
        <taxon>Bacteria</taxon>
        <taxon>Pseudomonadati</taxon>
        <taxon>Bacteroidota</taxon>
        <taxon>Sphingobacteriia</taxon>
        <taxon>Sphingobacteriales</taxon>
        <taxon>Sphingobacteriaceae</taxon>
        <taxon>Mucilaginibacter</taxon>
    </lineage>
</organism>
<name>A0A1G6TBK3_9SPHI</name>
<keyword evidence="3" id="KW-1185">Reference proteome</keyword>
<dbReference type="AlphaFoldDB" id="A0A1G6TBK3"/>
<reference evidence="2 3" key="1">
    <citation type="submission" date="2016-10" db="EMBL/GenBank/DDBJ databases">
        <authorList>
            <person name="de Groot N.N."/>
        </authorList>
    </citation>
    <scope>NUCLEOTIDE SEQUENCE [LARGE SCALE GENOMIC DNA]</scope>
    <source>
        <strain evidence="2 3">47C3B</strain>
    </source>
</reference>
<dbReference type="PANTHER" id="PTHR33321:SF12">
    <property type="entry name" value="PLANT BASIC SECRETORY PROTEIN (BSP) FAMILY PROTEIN"/>
    <property type="match status" value="1"/>
</dbReference>
<evidence type="ECO:0000313" key="3">
    <source>
        <dbReference type="Proteomes" id="UP000199072"/>
    </source>
</evidence>
<dbReference type="RefSeq" id="WP_091142887.1">
    <property type="nucleotide sequence ID" value="NZ_FNAI01000001.1"/>
</dbReference>
<proteinExistence type="predicted"/>
<sequence length="224" mass="25372">MKKLSLLCTLFVLLLINASNAQQTDVYNKNGYKLTFINYDSTLDTALHTTMVNTFYKVYPVLVNAYNPESMKEVVFVIDTTYKGVAETGRGRVRISSHWMHQHPEDIDVITHEVMHIVQGYGGRSGGPGWLTEGIADYARYKYGINNDAAHWSLTPFKSTQSYTNSYRITARFLAWIENKVKPGVVKDFDGQLRAHAFTVDSWKTATGKTLDELWADYSANPVI</sequence>
<feature type="chain" id="PRO_5011545761" evidence="1">
    <location>
        <begin position="22"/>
        <end position="224"/>
    </location>
</feature>
<accession>A0A1G6TBK3</accession>